<dbReference type="AlphaFoldDB" id="A0AA37SQ97"/>
<evidence type="ECO:0000313" key="3">
    <source>
        <dbReference type="EMBL" id="GLR18062.1"/>
    </source>
</evidence>
<name>A0AA37SQ97_9BACT</name>
<dbReference type="NCBIfam" id="TIGR04183">
    <property type="entry name" value="Por_Secre_tail"/>
    <property type="match status" value="1"/>
</dbReference>
<keyword evidence="4" id="KW-1185">Reference proteome</keyword>
<evidence type="ECO:0000256" key="1">
    <source>
        <dbReference type="SAM" id="SignalP"/>
    </source>
</evidence>
<feature type="signal peptide" evidence="1">
    <location>
        <begin position="1"/>
        <end position="18"/>
    </location>
</feature>
<accession>A0AA37SQ97</accession>
<evidence type="ECO:0000259" key="2">
    <source>
        <dbReference type="Pfam" id="PF18962"/>
    </source>
</evidence>
<dbReference type="Pfam" id="PF18962">
    <property type="entry name" value="Por_Secre_tail"/>
    <property type="match status" value="1"/>
</dbReference>
<protein>
    <recommendedName>
        <fullName evidence="2">Secretion system C-terminal sorting domain-containing protein</fullName>
    </recommendedName>
</protein>
<proteinExistence type="predicted"/>
<gene>
    <name evidence="3" type="ORF">GCM10007940_26770</name>
</gene>
<feature type="chain" id="PRO_5041443318" description="Secretion system C-terminal sorting domain-containing protein" evidence="1">
    <location>
        <begin position="19"/>
        <end position="316"/>
    </location>
</feature>
<reference evidence="3" key="1">
    <citation type="journal article" date="2014" name="Int. J. Syst. Evol. Microbiol.">
        <title>Complete genome sequence of Corynebacterium casei LMG S-19264T (=DSM 44701T), isolated from a smear-ripened cheese.</title>
        <authorList>
            <consortium name="US DOE Joint Genome Institute (JGI-PGF)"/>
            <person name="Walter F."/>
            <person name="Albersmeier A."/>
            <person name="Kalinowski J."/>
            <person name="Ruckert C."/>
        </authorList>
    </citation>
    <scope>NUCLEOTIDE SEQUENCE</scope>
    <source>
        <strain evidence="3">NBRC 108769</strain>
    </source>
</reference>
<sequence length="316" mass="35297">MKHLLLIAAFLAVFTAQSQEVAGFENLLDELDTFQNNGGGGFYNGNLFFPNNYNPEYDSWTDWAISSMRDTVTPGYINQYSSYAGGGKVSDAYGVASAYQPVVFRLIELTAGMTINGIYITNSTFTALSMLEGDAFAKKFGGESGDDPDFFLLTIRKWYEGERSVDSINFYLADYRFEDNSQDYIVKDWTYVETRSLGPADSIEFTLNSSDVGAFGMNTPAYFCIDNVLLDIESSTTILGESIDLKIFPNPTSDMLYVNGLEDTSYSAEIYDAAGRLTQQFQKKDNGYDIRTLTNGNYFFVINVDGKRFATSFVKQ</sequence>
<dbReference type="EMBL" id="BSOH01000015">
    <property type="protein sequence ID" value="GLR18062.1"/>
    <property type="molecule type" value="Genomic_DNA"/>
</dbReference>
<keyword evidence="1" id="KW-0732">Signal</keyword>
<evidence type="ECO:0000313" key="4">
    <source>
        <dbReference type="Proteomes" id="UP001156666"/>
    </source>
</evidence>
<dbReference type="RefSeq" id="WP_235294508.1">
    <property type="nucleotide sequence ID" value="NZ_BSOH01000015.1"/>
</dbReference>
<dbReference type="Proteomes" id="UP001156666">
    <property type="component" value="Unassembled WGS sequence"/>
</dbReference>
<comment type="caution">
    <text evidence="3">The sequence shown here is derived from an EMBL/GenBank/DDBJ whole genome shotgun (WGS) entry which is preliminary data.</text>
</comment>
<dbReference type="Gene3D" id="2.60.120.1350">
    <property type="entry name" value="Protein of unknown function DUF4465"/>
    <property type="match status" value="1"/>
</dbReference>
<feature type="domain" description="Secretion system C-terminal sorting" evidence="2">
    <location>
        <begin position="247"/>
        <end position="308"/>
    </location>
</feature>
<organism evidence="3 4">
    <name type="scientific">Portibacter lacus</name>
    <dbReference type="NCBI Taxonomy" id="1099794"/>
    <lineage>
        <taxon>Bacteria</taxon>
        <taxon>Pseudomonadati</taxon>
        <taxon>Bacteroidota</taxon>
        <taxon>Saprospiria</taxon>
        <taxon>Saprospirales</taxon>
        <taxon>Haliscomenobacteraceae</taxon>
        <taxon>Portibacter</taxon>
    </lineage>
</organism>
<dbReference type="InterPro" id="IPR026444">
    <property type="entry name" value="Secre_tail"/>
</dbReference>
<dbReference type="InterPro" id="IPR027828">
    <property type="entry name" value="DUF4465"/>
</dbReference>
<reference evidence="3" key="2">
    <citation type="submission" date="2023-01" db="EMBL/GenBank/DDBJ databases">
        <title>Draft genome sequence of Portibacter lacus strain NBRC 108769.</title>
        <authorList>
            <person name="Sun Q."/>
            <person name="Mori K."/>
        </authorList>
    </citation>
    <scope>NUCLEOTIDE SEQUENCE</scope>
    <source>
        <strain evidence="3">NBRC 108769</strain>
    </source>
</reference>
<dbReference type="Pfam" id="PF14717">
    <property type="entry name" value="DUF4465"/>
    <property type="match status" value="1"/>
</dbReference>